<dbReference type="AlphaFoldDB" id="A0A1H3H9J4"/>
<proteinExistence type="predicted"/>
<dbReference type="InterPro" id="IPR000014">
    <property type="entry name" value="PAS"/>
</dbReference>
<dbReference type="PROSITE" id="PS50883">
    <property type="entry name" value="EAL"/>
    <property type="match status" value="1"/>
</dbReference>
<evidence type="ECO:0000313" key="5">
    <source>
        <dbReference type="EMBL" id="SDY12156.1"/>
    </source>
</evidence>
<keyword evidence="6" id="KW-1185">Reference proteome</keyword>
<feature type="transmembrane region" description="Helical" evidence="1">
    <location>
        <begin position="34"/>
        <end position="54"/>
    </location>
</feature>
<name>A0A1H3H9J4_9FIRM</name>
<evidence type="ECO:0000259" key="4">
    <source>
        <dbReference type="PROSITE" id="PS50887"/>
    </source>
</evidence>
<dbReference type="Proteomes" id="UP000183918">
    <property type="component" value="Unassembled WGS sequence"/>
</dbReference>
<feature type="transmembrane region" description="Helical" evidence="1">
    <location>
        <begin position="173"/>
        <end position="195"/>
    </location>
</feature>
<dbReference type="GO" id="GO:0071111">
    <property type="term" value="F:cyclic-guanylate-specific phosphodiesterase activity"/>
    <property type="evidence" value="ECO:0007669"/>
    <property type="project" value="InterPro"/>
</dbReference>
<dbReference type="Gene3D" id="3.30.450.20">
    <property type="entry name" value="PAS domain"/>
    <property type="match status" value="1"/>
</dbReference>
<dbReference type="InterPro" id="IPR035965">
    <property type="entry name" value="PAS-like_dom_sf"/>
</dbReference>
<dbReference type="NCBIfam" id="TIGR00254">
    <property type="entry name" value="GGDEF"/>
    <property type="match status" value="1"/>
</dbReference>
<feature type="transmembrane region" description="Helical" evidence="1">
    <location>
        <begin position="60"/>
        <end position="83"/>
    </location>
</feature>
<dbReference type="SUPFAM" id="SSF141868">
    <property type="entry name" value="EAL domain-like"/>
    <property type="match status" value="1"/>
</dbReference>
<reference evidence="5 6" key="1">
    <citation type="submission" date="2016-10" db="EMBL/GenBank/DDBJ databases">
        <authorList>
            <person name="de Groot N.N."/>
        </authorList>
    </citation>
    <scope>NUCLEOTIDE SEQUENCE [LARGE SCALE GENOMIC DNA]</scope>
    <source>
        <strain evidence="5 6">DSM 14045</strain>
    </source>
</reference>
<dbReference type="InterPro" id="IPR050706">
    <property type="entry name" value="Cyclic-di-GMP_PDE-like"/>
</dbReference>
<dbReference type="Pfam" id="PF00990">
    <property type="entry name" value="GGDEF"/>
    <property type="match status" value="1"/>
</dbReference>
<evidence type="ECO:0000256" key="1">
    <source>
        <dbReference type="SAM" id="Phobius"/>
    </source>
</evidence>
<sequence>MSFYFNIGILSFSFIILFICLISTYRFHKAAANYVRHFIAAVLMIHLITILLVISPSDNVANIAFALYFVAIDWTMLSLFFFCSSYTKYVFYRDAFHKILTILTILDTVSLFLNYRFHHVFKITDTKLIFTRGELFLTTYWGFTLHFTVIFIVLAFSFGILINKIITTPFSYFHKYIFIVIFMLISIIFDLLHIFNSSDPILPILGYSFSALLVYYFSFYHVPKRLLEYMLSQVISSFSDALIFCDIDNTCIYINDAAHELLGLSDNEVDLSQEILKVWLNNPNLSEVKEDFTCFCSRVINNKLLHLQIDYHNVYNSKNKRISSYYQIMDRTDSVDSFEKQRYLAIHDAVTGVYNKNHFYKIVRDHIEEYPQFRYLAVVIAINEFKLINDVFGSFIGDDVLHITTKGLKELAKNHSILYGRLSSNKFGFLIKRSDFNDLEVRNLFGELADSYDKIYYPIVYQIGIYEITDDRIPITLMFEHCFQAIEQLKNNYTHQIIKYSQHLDRQLLWEREVTVGINDAINNNELLLYLQPQVTKDDIVVGAEVLVRWQHIIKGLLYPNQFIPILEKNGTIIKLDKFIWESSCALLSKWKKEGRKNQLGEDFYLSLNISPMDFYFLDVHEEFMRLIKKYDLSPQTLRLEITEDVLMQDIDRKIAVVQKLKSNGFIIEIDNFGNGYTLLNILKDLPVDVLKLEMSFLYETREPEKNHYILELLIKLVQELGMTVITEGVEVKEQIPFLSKMGCNLFQGFYFSPPQPVEEFERLYTIDN</sequence>
<feature type="transmembrane region" description="Helical" evidence="1">
    <location>
        <begin position="135"/>
        <end position="161"/>
    </location>
</feature>
<feature type="domain" description="EAL" evidence="3">
    <location>
        <begin position="511"/>
        <end position="769"/>
    </location>
</feature>
<evidence type="ECO:0000259" key="2">
    <source>
        <dbReference type="PROSITE" id="PS50112"/>
    </source>
</evidence>
<dbReference type="PANTHER" id="PTHR33121:SF71">
    <property type="entry name" value="OXYGEN SENSOR PROTEIN DOSP"/>
    <property type="match status" value="1"/>
</dbReference>
<dbReference type="SUPFAM" id="SSF55785">
    <property type="entry name" value="PYP-like sensor domain (PAS domain)"/>
    <property type="match status" value="1"/>
</dbReference>
<dbReference type="Pfam" id="PF00563">
    <property type="entry name" value="EAL"/>
    <property type="match status" value="1"/>
</dbReference>
<dbReference type="SUPFAM" id="SSF55073">
    <property type="entry name" value="Nucleotide cyclase"/>
    <property type="match status" value="1"/>
</dbReference>
<dbReference type="SMART" id="SM00267">
    <property type="entry name" value="GGDEF"/>
    <property type="match status" value="1"/>
</dbReference>
<gene>
    <name evidence="5" type="ORF">SAMN02910414_00790</name>
</gene>
<accession>A0A1H3H9J4</accession>
<dbReference type="InterPro" id="IPR035919">
    <property type="entry name" value="EAL_sf"/>
</dbReference>
<feature type="domain" description="PAS" evidence="2">
    <location>
        <begin position="227"/>
        <end position="269"/>
    </location>
</feature>
<feature type="transmembrane region" description="Helical" evidence="1">
    <location>
        <begin position="6"/>
        <end position="27"/>
    </location>
</feature>
<dbReference type="CDD" id="cd01948">
    <property type="entry name" value="EAL"/>
    <property type="match status" value="1"/>
</dbReference>
<dbReference type="InterPro" id="IPR029787">
    <property type="entry name" value="Nucleotide_cyclase"/>
</dbReference>
<dbReference type="Gene3D" id="3.20.20.450">
    <property type="entry name" value="EAL domain"/>
    <property type="match status" value="1"/>
</dbReference>
<dbReference type="InterPro" id="IPR000160">
    <property type="entry name" value="GGDEF_dom"/>
</dbReference>
<dbReference type="EMBL" id="FNPG01000008">
    <property type="protein sequence ID" value="SDY12156.1"/>
    <property type="molecule type" value="Genomic_DNA"/>
</dbReference>
<keyword evidence="1" id="KW-0472">Membrane</keyword>
<dbReference type="PROSITE" id="PS50887">
    <property type="entry name" value="GGDEF"/>
    <property type="match status" value="1"/>
</dbReference>
<organism evidence="5 6">
    <name type="scientific">Lachnobacterium bovis DSM 14045</name>
    <dbReference type="NCBI Taxonomy" id="1122142"/>
    <lineage>
        <taxon>Bacteria</taxon>
        <taxon>Bacillati</taxon>
        <taxon>Bacillota</taxon>
        <taxon>Clostridia</taxon>
        <taxon>Lachnospirales</taxon>
        <taxon>Lachnospiraceae</taxon>
        <taxon>Lachnobacterium</taxon>
    </lineage>
</organism>
<keyword evidence="1" id="KW-0812">Transmembrane</keyword>
<evidence type="ECO:0000313" key="6">
    <source>
        <dbReference type="Proteomes" id="UP000183918"/>
    </source>
</evidence>
<dbReference type="PANTHER" id="PTHR33121">
    <property type="entry name" value="CYCLIC DI-GMP PHOSPHODIESTERASE PDEF"/>
    <property type="match status" value="1"/>
</dbReference>
<dbReference type="PROSITE" id="PS50112">
    <property type="entry name" value="PAS"/>
    <property type="match status" value="1"/>
</dbReference>
<dbReference type="Gene3D" id="3.30.70.270">
    <property type="match status" value="1"/>
</dbReference>
<dbReference type="SMART" id="SM00052">
    <property type="entry name" value="EAL"/>
    <property type="match status" value="1"/>
</dbReference>
<dbReference type="InterPro" id="IPR043128">
    <property type="entry name" value="Rev_trsase/Diguanyl_cyclase"/>
</dbReference>
<dbReference type="Pfam" id="PF13188">
    <property type="entry name" value="PAS_8"/>
    <property type="match status" value="1"/>
</dbReference>
<keyword evidence="1" id="KW-1133">Transmembrane helix</keyword>
<evidence type="ECO:0000259" key="3">
    <source>
        <dbReference type="PROSITE" id="PS50883"/>
    </source>
</evidence>
<dbReference type="STRING" id="1122142.SAMN02910414_00790"/>
<feature type="transmembrane region" description="Helical" evidence="1">
    <location>
        <begin position="201"/>
        <end position="222"/>
    </location>
</feature>
<dbReference type="InterPro" id="IPR001633">
    <property type="entry name" value="EAL_dom"/>
</dbReference>
<feature type="domain" description="GGDEF" evidence="4">
    <location>
        <begin position="373"/>
        <end position="502"/>
    </location>
</feature>
<protein>
    <submittedName>
        <fullName evidence="5">Diguanylate cyclase (GGDEF) domain-containing protein</fullName>
    </submittedName>
</protein>